<comment type="similarity">
    <text evidence="1">Belongs to the aldo/keto reductase family.</text>
</comment>
<dbReference type="InterPro" id="IPR018170">
    <property type="entry name" value="Aldo/ket_reductase_CS"/>
</dbReference>
<dbReference type="RefSeq" id="WP_130451935.1">
    <property type="nucleotide sequence ID" value="NZ_SHLA01000001.1"/>
</dbReference>
<proteinExistence type="inferred from homology"/>
<gene>
    <name evidence="8" type="ORF">EV380_3213</name>
</gene>
<feature type="binding site" evidence="5">
    <location>
        <position position="119"/>
    </location>
    <ligand>
        <name>substrate</name>
    </ligand>
</feature>
<sequence length="284" mass="31025">MASTNASPLPAPAVPLTSSVSIPQLGFGLYKVPEDEAETIVGQALAAGYRHLDSAALYGNEAGVGRALRTAFDGGLAREDLFVTSKVWNDDQGYDSTLRAFEATRNDLGLDYLDLYLIHWPCAARGLYTETYRALEKLHDDGLVRAIGVSNFQPAHLRHLLESADVVPAVNQVELHPWLQQRELREVHAELGIATEAWSPLARGRLLDDPELTAIAAAHGVSVAQVVLRWHLQEGTIVFPKASTPERMAQNADVFGFTLEKETMRHIAGLDRGFRSGSHPDDVA</sequence>
<dbReference type="GO" id="GO:0016616">
    <property type="term" value="F:oxidoreductase activity, acting on the CH-OH group of donors, NAD or NADP as acceptor"/>
    <property type="evidence" value="ECO:0007669"/>
    <property type="project" value="UniProtKB-ARBA"/>
</dbReference>
<dbReference type="FunFam" id="3.20.20.100:FF:000015">
    <property type="entry name" value="Oxidoreductase, aldo/keto reductase family"/>
    <property type="match status" value="1"/>
</dbReference>
<evidence type="ECO:0000256" key="3">
    <source>
        <dbReference type="ARBA" id="ARBA00023002"/>
    </source>
</evidence>
<evidence type="ECO:0000256" key="1">
    <source>
        <dbReference type="ARBA" id="ARBA00007905"/>
    </source>
</evidence>
<dbReference type="PANTHER" id="PTHR43827:SF3">
    <property type="entry name" value="NADP-DEPENDENT OXIDOREDUCTASE DOMAIN-CONTAINING PROTEIN"/>
    <property type="match status" value="1"/>
</dbReference>
<dbReference type="Proteomes" id="UP000292685">
    <property type="component" value="Unassembled WGS sequence"/>
</dbReference>
<dbReference type="OrthoDB" id="9804790at2"/>
<dbReference type="InterPro" id="IPR020471">
    <property type="entry name" value="AKR"/>
</dbReference>
<keyword evidence="2" id="KW-0521">NADP</keyword>
<dbReference type="SUPFAM" id="SSF51430">
    <property type="entry name" value="NAD(P)-linked oxidoreductase"/>
    <property type="match status" value="1"/>
</dbReference>
<dbReference type="Pfam" id="PF00248">
    <property type="entry name" value="Aldo_ket_red"/>
    <property type="match status" value="1"/>
</dbReference>
<feature type="site" description="Lowers pKa of active site Tyr" evidence="6">
    <location>
        <position position="86"/>
    </location>
</feature>
<keyword evidence="3" id="KW-0560">Oxidoreductase</keyword>
<dbReference type="InterPro" id="IPR036812">
    <property type="entry name" value="NAD(P)_OxRdtase_dom_sf"/>
</dbReference>
<dbReference type="PROSITE" id="PS00798">
    <property type="entry name" value="ALDOKETO_REDUCTASE_1"/>
    <property type="match status" value="1"/>
</dbReference>
<dbReference type="InterPro" id="IPR023210">
    <property type="entry name" value="NADP_OxRdtase_dom"/>
</dbReference>
<name>A0A4Q8AGU1_9MICC</name>
<evidence type="ECO:0000256" key="5">
    <source>
        <dbReference type="PIRSR" id="PIRSR000097-2"/>
    </source>
</evidence>
<protein>
    <submittedName>
        <fullName evidence="8">Diketogulonate reductase-like aldo/keto reductase</fullName>
    </submittedName>
</protein>
<dbReference type="PIRSF" id="PIRSF000097">
    <property type="entry name" value="AKR"/>
    <property type="match status" value="1"/>
</dbReference>
<dbReference type="Gene3D" id="3.20.20.100">
    <property type="entry name" value="NADP-dependent oxidoreductase domain"/>
    <property type="match status" value="1"/>
</dbReference>
<dbReference type="PRINTS" id="PR00069">
    <property type="entry name" value="ALDKETRDTASE"/>
</dbReference>
<evidence type="ECO:0000313" key="8">
    <source>
        <dbReference type="EMBL" id="RZU63592.1"/>
    </source>
</evidence>
<accession>A0A4Q8AGU1</accession>
<dbReference type="EMBL" id="SHLA01000001">
    <property type="protein sequence ID" value="RZU63592.1"/>
    <property type="molecule type" value="Genomic_DNA"/>
</dbReference>
<evidence type="ECO:0000313" key="9">
    <source>
        <dbReference type="Proteomes" id="UP000292685"/>
    </source>
</evidence>
<organism evidence="8 9">
    <name type="scientific">Zhihengliuella halotolerans</name>
    <dbReference type="NCBI Taxonomy" id="370736"/>
    <lineage>
        <taxon>Bacteria</taxon>
        <taxon>Bacillati</taxon>
        <taxon>Actinomycetota</taxon>
        <taxon>Actinomycetes</taxon>
        <taxon>Micrococcales</taxon>
        <taxon>Micrococcaceae</taxon>
        <taxon>Zhihengliuella</taxon>
    </lineage>
</organism>
<dbReference type="AlphaFoldDB" id="A0A4Q8AGU1"/>
<keyword evidence="9" id="KW-1185">Reference proteome</keyword>
<dbReference type="PROSITE" id="PS00062">
    <property type="entry name" value="ALDOKETO_REDUCTASE_2"/>
    <property type="match status" value="1"/>
</dbReference>
<feature type="domain" description="NADP-dependent oxidoreductase" evidence="7">
    <location>
        <begin position="30"/>
        <end position="270"/>
    </location>
</feature>
<evidence type="ECO:0000256" key="6">
    <source>
        <dbReference type="PIRSR" id="PIRSR000097-3"/>
    </source>
</evidence>
<evidence type="ECO:0000256" key="4">
    <source>
        <dbReference type="PIRSR" id="PIRSR000097-1"/>
    </source>
</evidence>
<evidence type="ECO:0000259" key="7">
    <source>
        <dbReference type="Pfam" id="PF00248"/>
    </source>
</evidence>
<dbReference type="PANTHER" id="PTHR43827">
    <property type="entry name" value="2,5-DIKETO-D-GLUCONIC ACID REDUCTASE"/>
    <property type="match status" value="1"/>
</dbReference>
<evidence type="ECO:0000256" key="2">
    <source>
        <dbReference type="ARBA" id="ARBA00022857"/>
    </source>
</evidence>
<feature type="active site" description="Proton donor" evidence="4">
    <location>
        <position position="58"/>
    </location>
</feature>
<reference evidence="8 9" key="1">
    <citation type="submission" date="2019-02" db="EMBL/GenBank/DDBJ databases">
        <title>Sequencing the genomes of 1000 actinobacteria strains.</title>
        <authorList>
            <person name="Klenk H.-P."/>
        </authorList>
    </citation>
    <scope>NUCLEOTIDE SEQUENCE [LARGE SCALE GENOMIC DNA]</scope>
    <source>
        <strain evidence="8 9">DSM 17364</strain>
    </source>
</reference>
<comment type="caution">
    <text evidence="8">The sequence shown here is derived from an EMBL/GenBank/DDBJ whole genome shotgun (WGS) entry which is preliminary data.</text>
</comment>